<comment type="caution">
    <text evidence="2">The sequence shown here is derived from an EMBL/GenBank/DDBJ whole genome shotgun (WGS) entry which is preliminary data.</text>
</comment>
<feature type="transmembrane region" description="Helical" evidence="1">
    <location>
        <begin position="68"/>
        <end position="89"/>
    </location>
</feature>
<evidence type="ECO:0000256" key="1">
    <source>
        <dbReference type="SAM" id="Phobius"/>
    </source>
</evidence>
<dbReference type="AlphaFoldDB" id="A0A5J4Q3H4"/>
<reference evidence="2" key="1">
    <citation type="submission" date="2019-03" db="EMBL/GenBank/DDBJ databases">
        <title>Single cell metagenomics reveals metabolic interactions within the superorganism composed of flagellate Streblomastix strix and complex community of Bacteroidetes bacteria on its surface.</title>
        <authorList>
            <person name="Treitli S.C."/>
            <person name="Kolisko M."/>
            <person name="Husnik F."/>
            <person name="Keeling P."/>
            <person name="Hampl V."/>
        </authorList>
    </citation>
    <scope>NUCLEOTIDE SEQUENCE</scope>
    <source>
        <strain evidence="2">STM</strain>
    </source>
</reference>
<keyword evidence="1" id="KW-0812">Transmembrane</keyword>
<name>A0A5J4Q3H4_9ZZZZ</name>
<evidence type="ECO:0000313" key="2">
    <source>
        <dbReference type="EMBL" id="KAA6315183.1"/>
    </source>
</evidence>
<keyword evidence="1" id="KW-0472">Membrane</keyword>
<accession>A0A5J4Q3H4</accession>
<dbReference type="EMBL" id="SNRY01005350">
    <property type="protein sequence ID" value="KAA6315183.1"/>
    <property type="molecule type" value="Genomic_DNA"/>
</dbReference>
<organism evidence="2">
    <name type="scientific">termite gut metagenome</name>
    <dbReference type="NCBI Taxonomy" id="433724"/>
    <lineage>
        <taxon>unclassified sequences</taxon>
        <taxon>metagenomes</taxon>
        <taxon>organismal metagenomes</taxon>
    </lineage>
</organism>
<keyword evidence="1" id="KW-1133">Transmembrane helix</keyword>
<sequence>MENPVINTFSLDAYLNKAIGKLVSNVYKAVITNPKESVFVFKMQKVFRQAEIIRKTYLEKENLHIPPFLFGVTNIIGVCITTFACEVTLRCHTGYEKRWDVKIFFF</sequence>
<protein>
    <submittedName>
        <fullName evidence="2">Uncharacterized protein</fullName>
    </submittedName>
</protein>
<gene>
    <name evidence="2" type="ORF">EZS27_034319</name>
</gene>
<proteinExistence type="predicted"/>